<feature type="transmembrane region" description="Helical" evidence="3">
    <location>
        <begin position="7"/>
        <end position="26"/>
    </location>
</feature>
<evidence type="ECO:0000313" key="4">
    <source>
        <dbReference type="EMBL" id="VTN09923.1"/>
    </source>
</evidence>
<dbReference type="InterPro" id="IPR025611">
    <property type="entry name" value="YobH"/>
</dbReference>
<dbReference type="Pfam" id="PF13996">
    <property type="entry name" value="YobH"/>
    <property type="match status" value="1"/>
</dbReference>
<evidence type="ECO:0000256" key="3">
    <source>
        <dbReference type="SAM" id="Phobius"/>
    </source>
</evidence>
<evidence type="ECO:0000313" key="5">
    <source>
        <dbReference type="Proteomes" id="UP000339249"/>
    </source>
</evidence>
<evidence type="ECO:0000256" key="2">
    <source>
        <dbReference type="ARBA" id="ARBA00022729"/>
    </source>
</evidence>
<keyword evidence="2" id="KW-0732">Signal</keyword>
<keyword evidence="3" id="KW-0472">Membrane</keyword>
<organism evidence="4 5">
    <name type="scientific">Raoultella terrigena</name>
    <name type="common">Klebsiella terrigena</name>
    <dbReference type="NCBI Taxonomy" id="577"/>
    <lineage>
        <taxon>Bacteria</taxon>
        <taxon>Pseudomonadati</taxon>
        <taxon>Pseudomonadota</taxon>
        <taxon>Gammaproteobacteria</taxon>
        <taxon>Enterobacterales</taxon>
        <taxon>Enterobacteriaceae</taxon>
        <taxon>Klebsiella/Raoultella group</taxon>
        <taxon>Raoultella</taxon>
    </lineage>
</organism>
<evidence type="ECO:0000256" key="1">
    <source>
        <dbReference type="ARBA" id="ARBA00019316"/>
    </source>
</evidence>
<dbReference type="EMBL" id="CABDVU010000001">
    <property type="protein sequence ID" value="VTN09923.1"/>
    <property type="molecule type" value="Genomic_DNA"/>
</dbReference>
<reference evidence="4 5" key="1">
    <citation type="submission" date="2019-04" db="EMBL/GenBank/DDBJ databases">
        <authorList>
            <consortium name="Pathogen Informatics"/>
        </authorList>
    </citation>
    <scope>NUCLEOTIDE SEQUENCE [LARGE SCALE GENOMIC DNA]</scope>
    <source>
        <strain evidence="4 5">NCTC9185</strain>
    </source>
</reference>
<accession>A0A4U9D2Z9</accession>
<proteinExistence type="predicted"/>
<dbReference type="AlphaFoldDB" id="A0A4U9D2Z9"/>
<protein>
    <recommendedName>
        <fullName evidence="1">Uncharacterized protein YobH</fullName>
    </recommendedName>
</protein>
<name>A0A4U9D2Z9_RAOTE</name>
<sequence length="56" mass="6066">MRLIIRTIVVLAILWIGVLLSGYGMLIGSNENAAGLGLQCKYLTARGTTNRAVRSF</sequence>
<keyword evidence="3" id="KW-0812">Transmembrane</keyword>
<gene>
    <name evidence="4" type="ORF">NCTC9185_01827</name>
</gene>
<dbReference type="Proteomes" id="UP000339249">
    <property type="component" value="Unassembled WGS sequence"/>
</dbReference>
<keyword evidence="3" id="KW-1133">Transmembrane helix</keyword>